<keyword evidence="10" id="KW-1185">Reference proteome</keyword>
<keyword evidence="2 7" id="KW-0812">Transmembrane</keyword>
<evidence type="ECO:0000256" key="1">
    <source>
        <dbReference type="ARBA" id="ARBA00004127"/>
    </source>
</evidence>
<feature type="domain" description="Fatty acid hydroxylase" evidence="8">
    <location>
        <begin position="77"/>
        <end position="210"/>
    </location>
</feature>
<feature type="transmembrane region" description="Helical" evidence="7">
    <location>
        <begin position="291"/>
        <end position="308"/>
    </location>
</feature>
<keyword evidence="5" id="KW-0443">Lipid metabolism</keyword>
<protein>
    <submittedName>
        <fullName evidence="9">Sterol desaturase family protein</fullName>
    </submittedName>
</protein>
<accession>A0ABP9DKW6</accession>
<dbReference type="InterPro" id="IPR051689">
    <property type="entry name" value="Sterol_desaturase/TMEM195"/>
</dbReference>
<sequence length="368" mass="43085">MSFVLANGMLLLLVLLEACFVQWVKKEQIPWKEVIFNLNSGHILMWVLRGVEISVYHMVTDYASLQMTADWPYWATFLLCFVAWDFGFYWLHRFHHKIKLLWAIHVVHHEGEHFSLSLGIRNSWYSSLSSIPFFLLLAVIGIPTEVFLLVSSIHYSVQFYNHNSIVRNSGVLDTFLVTPKHHKVHHGKNPQYIDKNFGGTLLLWDKLFGTFQKEDEEVQCGVKDYKPSYDVLWANNLPFLRLLSLSWKKVMPPRGRDHFPDSLIALGGVLLFLLLLAYIHIENVWMPLPKFIFFLIIFLSTLSCGFLSEGRRVGVGIWSLCMFVLWPITLFYFDIHDWWMWVLLLLSMTYGVFLFIFKSKVSKQNVNV</sequence>
<keyword evidence="3 7" id="KW-1133">Transmembrane helix</keyword>
<feature type="transmembrane region" description="Helical" evidence="7">
    <location>
        <begin position="71"/>
        <end position="91"/>
    </location>
</feature>
<comment type="caution">
    <text evidence="9">The sequence shown here is derived from an EMBL/GenBank/DDBJ whole genome shotgun (WGS) entry which is preliminary data.</text>
</comment>
<feature type="transmembrane region" description="Helical" evidence="7">
    <location>
        <begin position="131"/>
        <end position="150"/>
    </location>
</feature>
<evidence type="ECO:0000256" key="3">
    <source>
        <dbReference type="ARBA" id="ARBA00022989"/>
    </source>
</evidence>
<dbReference type="PANTHER" id="PTHR21624:SF1">
    <property type="entry name" value="ALKYLGLYCEROL MONOOXYGENASE"/>
    <property type="match status" value="1"/>
</dbReference>
<evidence type="ECO:0000256" key="2">
    <source>
        <dbReference type="ARBA" id="ARBA00022692"/>
    </source>
</evidence>
<dbReference type="PANTHER" id="PTHR21624">
    <property type="entry name" value="STEROL DESATURASE-RELATED PROTEIN"/>
    <property type="match status" value="1"/>
</dbReference>
<evidence type="ECO:0000259" key="8">
    <source>
        <dbReference type="Pfam" id="PF04116"/>
    </source>
</evidence>
<dbReference type="Proteomes" id="UP001500298">
    <property type="component" value="Unassembled WGS sequence"/>
</dbReference>
<dbReference type="Pfam" id="PF04116">
    <property type="entry name" value="FA_hydroxylase"/>
    <property type="match status" value="1"/>
</dbReference>
<feature type="transmembrane region" description="Helical" evidence="7">
    <location>
        <begin position="339"/>
        <end position="357"/>
    </location>
</feature>
<keyword evidence="6 7" id="KW-0472">Membrane</keyword>
<reference evidence="10" key="1">
    <citation type="journal article" date="2019" name="Int. J. Syst. Evol. Microbiol.">
        <title>The Global Catalogue of Microorganisms (GCM) 10K type strain sequencing project: providing services to taxonomists for standard genome sequencing and annotation.</title>
        <authorList>
            <consortium name="The Broad Institute Genomics Platform"/>
            <consortium name="The Broad Institute Genome Sequencing Center for Infectious Disease"/>
            <person name="Wu L."/>
            <person name="Ma J."/>
        </authorList>
    </citation>
    <scope>NUCLEOTIDE SEQUENCE [LARGE SCALE GENOMIC DNA]</scope>
    <source>
        <strain evidence="10">JCM 18326</strain>
    </source>
</reference>
<feature type="transmembrane region" description="Helical" evidence="7">
    <location>
        <begin position="259"/>
        <end position="279"/>
    </location>
</feature>
<organism evidence="9 10">
    <name type="scientific">Algivirga pacifica</name>
    <dbReference type="NCBI Taxonomy" id="1162670"/>
    <lineage>
        <taxon>Bacteria</taxon>
        <taxon>Pseudomonadati</taxon>
        <taxon>Bacteroidota</taxon>
        <taxon>Cytophagia</taxon>
        <taxon>Cytophagales</taxon>
        <taxon>Flammeovirgaceae</taxon>
        <taxon>Algivirga</taxon>
    </lineage>
</organism>
<name>A0ABP9DKW6_9BACT</name>
<evidence type="ECO:0000256" key="4">
    <source>
        <dbReference type="ARBA" id="ARBA00023002"/>
    </source>
</evidence>
<evidence type="ECO:0000256" key="7">
    <source>
        <dbReference type="SAM" id="Phobius"/>
    </source>
</evidence>
<gene>
    <name evidence="9" type="ORF">GCM10023331_39120</name>
</gene>
<evidence type="ECO:0000256" key="6">
    <source>
        <dbReference type="ARBA" id="ARBA00023136"/>
    </source>
</evidence>
<evidence type="ECO:0000313" key="10">
    <source>
        <dbReference type="Proteomes" id="UP001500298"/>
    </source>
</evidence>
<proteinExistence type="predicted"/>
<evidence type="ECO:0000256" key="5">
    <source>
        <dbReference type="ARBA" id="ARBA00023098"/>
    </source>
</evidence>
<dbReference type="InterPro" id="IPR006694">
    <property type="entry name" value="Fatty_acid_hydroxylase"/>
</dbReference>
<feature type="transmembrane region" description="Helical" evidence="7">
    <location>
        <begin position="315"/>
        <end position="333"/>
    </location>
</feature>
<comment type="subcellular location">
    <subcellularLocation>
        <location evidence="1">Endomembrane system</location>
        <topology evidence="1">Multi-pass membrane protein</topology>
    </subcellularLocation>
</comment>
<dbReference type="EMBL" id="BAABJX010000065">
    <property type="protein sequence ID" value="GAA4850625.1"/>
    <property type="molecule type" value="Genomic_DNA"/>
</dbReference>
<keyword evidence="4" id="KW-0560">Oxidoreductase</keyword>
<evidence type="ECO:0000313" key="9">
    <source>
        <dbReference type="EMBL" id="GAA4850625.1"/>
    </source>
</evidence>
<dbReference type="RefSeq" id="WP_345374933.1">
    <property type="nucleotide sequence ID" value="NZ_BAABJX010000065.1"/>
</dbReference>